<dbReference type="Pfam" id="PF05175">
    <property type="entry name" value="MTS"/>
    <property type="match status" value="1"/>
</dbReference>
<dbReference type="GeneID" id="68841310"/>
<dbReference type="NCBIfam" id="TIGR00536">
    <property type="entry name" value="hemK_fam"/>
    <property type="match status" value="1"/>
</dbReference>
<accession>A0A1D9LFN3</accession>
<dbReference type="GO" id="GO:0032259">
    <property type="term" value="P:methylation"/>
    <property type="evidence" value="ECO:0007669"/>
    <property type="project" value="UniProtKB-KW"/>
</dbReference>
<comment type="function">
    <text evidence="5">Methylates the class 1 translation termination release factors RF1/PrfA and RF2/PrfB on the glutamine residue of the universally conserved GGQ motif.</text>
</comment>
<proteinExistence type="inferred from homology"/>
<reference evidence="8 9" key="1">
    <citation type="submission" date="2016-10" db="EMBL/GenBank/DDBJ databases">
        <title>Chromobacterium muskegensis sp. nov., an insecticidal bacterium isolated from Sphagnum bogs.</title>
        <authorList>
            <person name="Sparks M.E."/>
            <person name="Blackburn M.B."/>
            <person name="Gundersen-Rindal D.E."/>
            <person name="Mitchell A."/>
            <person name="Farrar R."/>
            <person name="Kuhar D."/>
        </authorList>
    </citation>
    <scope>NUCLEOTIDE SEQUENCE [LARGE SCALE GENOMIC DNA]</scope>
    <source>
        <strain evidence="8 9">21-1</strain>
    </source>
</reference>
<evidence type="ECO:0000313" key="9">
    <source>
        <dbReference type="Proteomes" id="UP000178776"/>
    </source>
</evidence>
<feature type="binding site" evidence="5">
    <location>
        <position position="179"/>
    </location>
    <ligand>
        <name>S-adenosyl-L-methionine</name>
        <dbReference type="ChEBI" id="CHEBI:59789"/>
    </ligand>
</feature>
<evidence type="ECO:0000256" key="1">
    <source>
        <dbReference type="ARBA" id="ARBA00022603"/>
    </source>
</evidence>
<feature type="domain" description="Release factor glutamine methyltransferase N-terminal" evidence="7">
    <location>
        <begin position="5"/>
        <end position="68"/>
    </location>
</feature>
<sequence length="273" mass="29348">MPTIEQALRRHLLPRLESRMLLTHAWPGLTHAAIIGHPERDLPDDVAAAFDALAARRLTGEPMAYLLGAREFYGRDFQVSPGVLIPRPETEHLIEQALSRVDRTAPARAVDLGTGSGIIAVTLALEAPDWVVGAVDVSADALAVARGNADALAARVDFRLGSWFDPLDADARFDLIVSNPPYIERDDHHLAEGDLRFEPRGALTDEADGLACLREIAADAPGRLADGGWLMVEHGYDQGEAVRGLFSAAGLSQVETICDLAGQDRITVGRKAG</sequence>
<dbReference type="Proteomes" id="UP000178776">
    <property type="component" value="Chromosome"/>
</dbReference>
<dbReference type="GO" id="GO:0102559">
    <property type="term" value="F:peptide chain release factor N(5)-glutamine methyltransferase activity"/>
    <property type="evidence" value="ECO:0007669"/>
    <property type="project" value="UniProtKB-EC"/>
</dbReference>
<dbReference type="PANTHER" id="PTHR18895">
    <property type="entry name" value="HEMK METHYLTRANSFERASE"/>
    <property type="match status" value="1"/>
</dbReference>
<feature type="binding site" evidence="5">
    <location>
        <begin position="179"/>
        <end position="182"/>
    </location>
    <ligand>
        <name>substrate</name>
    </ligand>
</feature>
<evidence type="ECO:0000259" key="6">
    <source>
        <dbReference type="Pfam" id="PF05175"/>
    </source>
</evidence>
<dbReference type="RefSeq" id="WP_070979546.1">
    <property type="nucleotide sequence ID" value="NZ_CP017707.1"/>
</dbReference>
<dbReference type="InterPro" id="IPR029063">
    <property type="entry name" value="SAM-dependent_MTases_sf"/>
</dbReference>
<dbReference type="FunFam" id="3.40.50.150:FF:000053">
    <property type="entry name" value="Release factor glutamine methyltransferase"/>
    <property type="match status" value="1"/>
</dbReference>
<dbReference type="HAMAP" id="MF_02126">
    <property type="entry name" value="RF_methyltr_PrmC"/>
    <property type="match status" value="1"/>
</dbReference>
<dbReference type="EMBL" id="CP017707">
    <property type="protein sequence ID" value="AOZ50076.1"/>
    <property type="molecule type" value="Genomic_DNA"/>
</dbReference>
<comment type="catalytic activity">
    <reaction evidence="4 5">
        <text>L-glutaminyl-[peptide chain release factor] + S-adenosyl-L-methionine = N(5)-methyl-L-glutaminyl-[peptide chain release factor] + S-adenosyl-L-homocysteine + H(+)</text>
        <dbReference type="Rhea" id="RHEA:42896"/>
        <dbReference type="Rhea" id="RHEA-COMP:10271"/>
        <dbReference type="Rhea" id="RHEA-COMP:10272"/>
        <dbReference type="ChEBI" id="CHEBI:15378"/>
        <dbReference type="ChEBI" id="CHEBI:30011"/>
        <dbReference type="ChEBI" id="CHEBI:57856"/>
        <dbReference type="ChEBI" id="CHEBI:59789"/>
        <dbReference type="ChEBI" id="CHEBI:61891"/>
        <dbReference type="EC" id="2.1.1.297"/>
    </reaction>
</comment>
<feature type="binding site" evidence="5">
    <location>
        <position position="136"/>
    </location>
    <ligand>
        <name>S-adenosyl-L-methionine</name>
        <dbReference type="ChEBI" id="CHEBI:59789"/>
    </ligand>
</feature>
<dbReference type="PANTHER" id="PTHR18895:SF74">
    <property type="entry name" value="MTRF1L RELEASE FACTOR GLUTAMINE METHYLTRANSFERASE"/>
    <property type="match status" value="1"/>
</dbReference>
<dbReference type="Gene3D" id="1.10.8.10">
    <property type="entry name" value="DNA helicase RuvA subunit, C-terminal domain"/>
    <property type="match status" value="1"/>
</dbReference>
<evidence type="ECO:0000256" key="3">
    <source>
        <dbReference type="ARBA" id="ARBA00022691"/>
    </source>
</evidence>
<keyword evidence="2 5" id="KW-0808">Transferase</keyword>
<dbReference type="NCBIfam" id="TIGR03534">
    <property type="entry name" value="RF_mod_PrmC"/>
    <property type="match status" value="1"/>
</dbReference>
<protein>
    <recommendedName>
        <fullName evidence="5">Release factor glutamine methyltransferase</fullName>
        <shortName evidence="5">RF MTase</shortName>
        <ecNumber evidence="5">2.1.1.297</ecNumber>
    </recommendedName>
    <alternativeName>
        <fullName evidence="5">N5-glutamine methyltransferase PrmC</fullName>
    </alternativeName>
    <alternativeName>
        <fullName evidence="5">Protein-(glutamine-N5) MTase PrmC</fullName>
    </alternativeName>
    <alternativeName>
        <fullName evidence="5">Protein-glutamine N-methyltransferase PrmC</fullName>
    </alternativeName>
</protein>
<evidence type="ECO:0000256" key="2">
    <source>
        <dbReference type="ARBA" id="ARBA00022679"/>
    </source>
</evidence>
<dbReference type="InterPro" id="IPR002052">
    <property type="entry name" value="DNA_methylase_N6_adenine_CS"/>
</dbReference>
<dbReference type="InterPro" id="IPR050320">
    <property type="entry name" value="N5-glutamine_MTase"/>
</dbReference>
<organism evidence="8 9">
    <name type="scientific">Chromobacterium vaccinii</name>
    <dbReference type="NCBI Taxonomy" id="1108595"/>
    <lineage>
        <taxon>Bacteria</taxon>
        <taxon>Pseudomonadati</taxon>
        <taxon>Pseudomonadota</taxon>
        <taxon>Betaproteobacteria</taxon>
        <taxon>Neisseriales</taxon>
        <taxon>Chromobacteriaceae</taxon>
        <taxon>Chromobacterium</taxon>
    </lineage>
</organism>
<keyword evidence="3 5" id="KW-0949">S-adenosyl-L-methionine</keyword>
<dbReference type="InterPro" id="IPR019874">
    <property type="entry name" value="RF_methyltr_PrmC"/>
</dbReference>
<dbReference type="InterPro" id="IPR004556">
    <property type="entry name" value="HemK-like"/>
</dbReference>
<evidence type="ECO:0000256" key="5">
    <source>
        <dbReference type="HAMAP-Rule" id="MF_02126"/>
    </source>
</evidence>
<dbReference type="InterPro" id="IPR040758">
    <property type="entry name" value="PrmC_N"/>
</dbReference>
<dbReference type="KEGG" id="cvc:BKX93_08790"/>
<feature type="binding site" evidence="5">
    <location>
        <position position="163"/>
    </location>
    <ligand>
        <name>S-adenosyl-L-methionine</name>
        <dbReference type="ChEBI" id="CHEBI:59789"/>
    </ligand>
</feature>
<evidence type="ECO:0000313" key="8">
    <source>
        <dbReference type="EMBL" id="AOZ50076.1"/>
    </source>
</evidence>
<dbReference type="InterPro" id="IPR007848">
    <property type="entry name" value="Small_mtfrase_dom"/>
</dbReference>
<dbReference type="GO" id="GO:0003676">
    <property type="term" value="F:nucleic acid binding"/>
    <property type="evidence" value="ECO:0007669"/>
    <property type="project" value="InterPro"/>
</dbReference>
<dbReference type="EC" id="2.1.1.297" evidence="5"/>
<gene>
    <name evidence="5" type="primary">prmC</name>
    <name evidence="8" type="ORF">BKX93_08790</name>
</gene>
<dbReference type="Pfam" id="PF17827">
    <property type="entry name" value="PrmC_N"/>
    <property type="match status" value="1"/>
</dbReference>
<feature type="binding site" evidence="5">
    <location>
        <begin position="113"/>
        <end position="117"/>
    </location>
    <ligand>
        <name>S-adenosyl-L-methionine</name>
        <dbReference type="ChEBI" id="CHEBI:59789"/>
    </ligand>
</feature>
<dbReference type="Gene3D" id="3.40.50.150">
    <property type="entry name" value="Vaccinia Virus protein VP39"/>
    <property type="match status" value="1"/>
</dbReference>
<dbReference type="STRING" id="1108595.BKX93_08790"/>
<comment type="similarity">
    <text evidence="5">Belongs to the protein N5-glutamine methyltransferase family. PrmC subfamily.</text>
</comment>
<dbReference type="CDD" id="cd02440">
    <property type="entry name" value="AdoMet_MTases"/>
    <property type="match status" value="1"/>
</dbReference>
<dbReference type="SUPFAM" id="SSF53335">
    <property type="entry name" value="S-adenosyl-L-methionine-dependent methyltransferases"/>
    <property type="match status" value="1"/>
</dbReference>
<dbReference type="AlphaFoldDB" id="A0A1D9LFN3"/>
<feature type="domain" description="Methyltransferase small" evidence="6">
    <location>
        <begin position="100"/>
        <end position="187"/>
    </location>
</feature>
<name>A0A1D9LFN3_9NEIS</name>
<dbReference type="PROSITE" id="PS00092">
    <property type="entry name" value="N6_MTASE"/>
    <property type="match status" value="1"/>
</dbReference>
<keyword evidence="1 5" id="KW-0489">Methyltransferase</keyword>
<evidence type="ECO:0000256" key="4">
    <source>
        <dbReference type="ARBA" id="ARBA00048391"/>
    </source>
</evidence>
<evidence type="ECO:0000259" key="7">
    <source>
        <dbReference type="Pfam" id="PF17827"/>
    </source>
</evidence>